<keyword evidence="2" id="KW-0285">Flavoprotein</keyword>
<dbReference type="PANTHER" id="PTHR43104:SF2">
    <property type="entry name" value="L-2-HYDROXYGLUTARATE DEHYDROGENASE, MITOCHONDRIAL"/>
    <property type="match status" value="1"/>
</dbReference>
<evidence type="ECO:0000256" key="4">
    <source>
        <dbReference type="ARBA" id="ARBA00023002"/>
    </source>
</evidence>
<dbReference type="Gene3D" id="3.30.9.10">
    <property type="entry name" value="D-Amino Acid Oxidase, subunit A, domain 2"/>
    <property type="match status" value="1"/>
</dbReference>
<feature type="domain" description="FAD dependent oxidoreductase" evidence="6">
    <location>
        <begin position="6"/>
        <end position="382"/>
    </location>
</feature>
<dbReference type="Pfam" id="PF01266">
    <property type="entry name" value="DAO"/>
    <property type="match status" value="1"/>
</dbReference>
<evidence type="ECO:0000256" key="5">
    <source>
        <dbReference type="ARBA" id="ARBA00037941"/>
    </source>
</evidence>
<dbReference type="SUPFAM" id="SSF51905">
    <property type="entry name" value="FAD/NAD(P)-binding domain"/>
    <property type="match status" value="1"/>
</dbReference>
<evidence type="ECO:0000256" key="2">
    <source>
        <dbReference type="ARBA" id="ARBA00022630"/>
    </source>
</evidence>
<dbReference type="PANTHER" id="PTHR43104">
    <property type="entry name" value="L-2-HYDROXYGLUTARATE DEHYDROGENASE, MITOCHONDRIAL"/>
    <property type="match status" value="1"/>
</dbReference>
<protein>
    <submittedName>
        <fullName evidence="7">Unannotated protein</fullName>
    </submittedName>
</protein>
<evidence type="ECO:0000256" key="1">
    <source>
        <dbReference type="ARBA" id="ARBA00001974"/>
    </source>
</evidence>
<gene>
    <name evidence="7" type="ORF">UFOPK2131_00215</name>
</gene>
<organism evidence="7">
    <name type="scientific">freshwater metagenome</name>
    <dbReference type="NCBI Taxonomy" id="449393"/>
    <lineage>
        <taxon>unclassified sequences</taxon>
        <taxon>metagenomes</taxon>
        <taxon>ecological metagenomes</taxon>
    </lineage>
</organism>
<name>A0A6J6J1E2_9ZZZZ</name>
<dbReference type="GO" id="GO:0005737">
    <property type="term" value="C:cytoplasm"/>
    <property type="evidence" value="ECO:0007669"/>
    <property type="project" value="TreeGrafter"/>
</dbReference>
<accession>A0A6J6J1E2</accession>
<evidence type="ECO:0000259" key="6">
    <source>
        <dbReference type="Pfam" id="PF01266"/>
    </source>
</evidence>
<evidence type="ECO:0000313" key="7">
    <source>
        <dbReference type="EMBL" id="CAB4630009.1"/>
    </source>
</evidence>
<dbReference type="NCBIfam" id="NF008726">
    <property type="entry name" value="PRK11728.1"/>
    <property type="match status" value="1"/>
</dbReference>
<dbReference type="Gene3D" id="3.50.50.60">
    <property type="entry name" value="FAD/NAD(P)-binding domain"/>
    <property type="match status" value="1"/>
</dbReference>
<dbReference type="InterPro" id="IPR006076">
    <property type="entry name" value="FAD-dep_OxRdtase"/>
</dbReference>
<dbReference type="InterPro" id="IPR036188">
    <property type="entry name" value="FAD/NAD-bd_sf"/>
</dbReference>
<keyword evidence="3" id="KW-0274">FAD</keyword>
<reference evidence="7" key="1">
    <citation type="submission" date="2020-05" db="EMBL/GenBank/DDBJ databases">
        <authorList>
            <person name="Chiriac C."/>
            <person name="Salcher M."/>
            <person name="Ghai R."/>
            <person name="Kavagutti S V."/>
        </authorList>
    </citation>
    <scope>NUCLEOTIDE SEQUENCE</scope>
</reference>
<proteinExistence type="inferred from homology"/>
<dbReference type="AlphaFoldDB" id="A0A6J6J1E2"/>
<keyword evidence="4" id="KW-0560">Oxidoreductase</keyword>
<dbReference type="EMBL" id="CAEZVT010000007">
    <property type="protein sequence ID" value="CAB4630009.1"/>
    <property type="molecule type" value="Genomic_DNA"/>
</dbReference>
<comment type="similarity">
    <text evidence="5">Belongs to the L2HGDH family.</text>
</comment>
<evidence type="ECO:0000256" key="3">
    <source>
        <dbReference type="ARBA" id="ARBA00022827"/>
    </source>
</evidence>
<sequence length="401" mass="44008">MAKVADYVIIGSGVVGVSIGSELLRRDPQRRVVILEKEPSAGLHASGRNSGVIHAGFYYSPDSLKARLTRDGNSQLREFAKSRGLRIQNSGKVVVAQNAKDVPKVHDLYSRGIANGVEVEVVTALELQKLEPLASTHEVALWSPNTGVGDPMEFMREFTKEFVELGGEISYGTLVKSVDDNRLDTSAGEFHAGHIINASGLYADKIAAIFGFGSRYTMLPFLGLYIYAPKLKGTLKRHIYPTPDPRNPFLGVHLTTTVDGSVKVGPTAIPVLSREQYSLTSGFHAREFLEILGTYPKFALSPHHDVISLLRTELPKLSRRVLVRQAKKLAPSIKLEDFTQVGKPGIRAQLFDLKDRKLEMDFVVEGDAHSTHVLNAVSPAWTSCISFSKFVVDQMQEKGAA</sequence>
<dbReference type="GO" id="GO:0047545">
    <property type="term" value="F:(S)-2-hydroxyglutarate dehydrogenase activity"/>
    <property type="evidence" value="ECO:0007669"/>
    <property type="project" value="TreeGrafter"/>
</dbReference>
<comment type="cofactor">
    <cofactor evidence="1">
        <name>FAD</name>
        <dbReference type="ChEBI" id="CHEBI:57692"/>
    </cofactor>
</comment>